<dbReference type="PANTHER" id="PTHR30390">
    <property type="entry name" value="SEDOHEPTULOSE 7-PHOSPHATE ISOMERASE / DNAA INITIATOR-ASSOCIATING FACTOR FOR REPLICATION INITIATION"/>
    <property type="match status" value="1"/>
</dbReference>
<dbReference type="InterPro" id="IPR001347">
    <property type="entry name" value="SIS_dom"/>
</dbReference>
<gene>
    <name evidence="3" type="ORF">ACFFMS_02360</name>
</gene>
<name>A0ABV5W9Y0_9BACI</name>
<reference evidence="3 4" key="1">
    <citation type="submission" date="2024-09" db="EMBL/GenBank/DDBJ databases">
        <authorList>
            <person name="Sun Q."/>
            <person name="Mori K."/>
        </authorList>
    </citation>
    <scope>NUCLEOTIDE SEQUENCE [LARGE SCALE GENOMIC DNA]</scope>
    <source>
        <strain evidence="3 4">JCM 11201</strain>
    </source>
</reference>
<dbReference type="InterPro" id="IPR050099">
    <property type="entry name" value="SIS_GmhA/DiaA_subfam"/>
</dbReference>
<evidence type="ECO:0000313" key="4">
    <source>
        <dbReference type="Proteomes" id="UP001589609"/>
    </source>
</evidence>
<evidence type="ECO:0000256" key="1">
    <source>
        <dbReference type="HAMAP-Rule" id="MF_01240"/>
    </source>
</evidence>
<evidence type="ECO:0000259" key="2">
    <source>
        <dbReference type="PROSITE" id="PS51464"/>
    </source>
</evidence>
<dbReference type="CDD" id="cd05013">
    <property type="entry name" value="SIS_RpiR"/>
    <property type="match status" value="1"/>
</dbReference>
<dbReference type="NCBIfam" id="NF002805">
    <property type="entry name" value="PRK02947.1"/>
    <property type="match status" value="1"/>
</dbReference>
<dbReference type="SUPFAM" id="SSF53697">
    <property type="entry name" value="SIS domain"/>
    <property type="match status" value="1"/>
</dbReference>
<dbReference type="PANTHER" id="PTHR30390:SF7">
    <property type="entry name" value="PHOSPHOHEPTOSE ISOMERASE"/>
    <property type="match status" value="1"/>
</dbReference>
<protein>
    <recommendedName>
        <fullName evidence="1">UPF0309 protein ACFFMS_02360</fullName>
    </recommendedName>
</protein>
<feature type="domain" description="SIS" evidence="2">
    <location>
        <begin position="31"/>
        <end position="209"/>
    </location>
</feature>
<dbReference type="EMBL" id="JBHMAF010000010">
    <property type="protein sequence ID" value="MFB9757389.1"/>
    <property type="molecule type" value="Genomic_DNA"/>
</dbReference>
<dbReference type="InterPro" id="IPR022951">
    <property type="entry name" value="UPF0309"/>
</dbReference>
<proteinExistence type="inferred from homology"/>
<dbReference type="HAMAP" id="MF_01240">
    <property type="entry name" value="UPF0309"/>
    <property type="match status" value="1"/>
</dbReference>
<comment type="similarity">
    <text evidence="1">Belongs to the UPF0309 family.</text>
</comment>
<dbReference type="Pfam" id="PF13580">
    <property type="entry name" value="SIS_2"/>
    <property type="match status" value="1"/>
</dbReference>
<organism evidence="3 4">
    <name type="scientific">Ectobacillus funiculus</name>
    <dbReference type="NCBI Taxonomy" id="137993"/>
    <lineage>
        <taxon>Bacteria</taxon>
        <taxon>Bacillati</taxon>
        <taxon>Bacillota</taxon>
        <taxon>Bacilli</taxon>
        <taxon>Bacillales</taxon>
        <taxon>Bacillaceae</taxon>
        <taxon>Ectobacillus</taxon>
    </lineage>
</organism>
<dbReference type="RefSeq" id="WP_379947704.1">
    <property type="nucleotide sequence ID" value="NZ_JBHMAF010000010.1"/>
</dbReference>
<dbReference type="Proteomes" id="UP001589609">
    <property type="component" value="Unassembled WGS sequence"/>
</dbReference>
<accession>A0ABV5W9Y0</accession>
<comment type="caution">
    <text evidence="3">The sequence shown here is derived from an EMBL/GenBank/DDBJ whole genome shotgun (WGS) entry which is preliminary data.</text>
</comment>
<keyword evidence="4" id="KW-1185">Reference proteome</keyword>
<dbReference type="InterPro" id="IPR035472">
    <property type="entry name" value="RpiR-like_SIS"/>
</dbReference>
<sequence>MLQLYFDEILTAIERARKQEHTKLVKAAEEVAQCIQANGIVHLFGCGHSHLLTEEVFYRAGGLAPIHPILVEELMLHKGAARSSQLERQNDFAQSFMENQDIRKDDIFIVISTSGINPVPIDAAKIAKRKGAFVIALTSLEYSQSRPSRHKSGQHLYDVADLVIDNHAPKGDALITHAALPMKFGSGSTIIGATILNSIFVKAIQIMADQGFEPPIFFSGNTEGADEHNKRLIEMYKGRIPFLA</sequence>
<dbReference type="PROSITE" id="PS51464">
    <property type="entry name" value="SIS"/>
    <property type="match status" value="1"/>
</dbReference>
<dbReference type="Gene3D" id="3.40.50.10490">
    <property type="entry name" value="Glucose-6-phosphate isomerase like protein, domain 1"/>
    <property type="match status" value="1"/>
</dbReference>
<evidence type="ECO:0000313" key="3">
    <source>
        <dbReference type="EMBL" id="MFB9757389.1"/>
    </source>
</evidence>
<dbReference type="InterPro" id="IPR046348">
    <property type="entry name" value="SIS_dom_sf"/>
</dbReference>